<keyword evidence="1" id="KW-0677">Repeat</keyword>
<dbReference type="Pfam" id="PF01436">
    <property type="entry name" value="NHL"/>
    <property type="match status" value="3"/>
</dbReference>
<evidence type="ECO:0000256" key="1">
    <source>
        <dbReference type="ARBA" id="ARBA00022737"/>
    </source>
</evidence>
<dbReference type="Gene3D" id="2.120.10.30">
    <property type="entry name" value="TolB, C-terminal domain"/>
    <property type="match status" value="2"/>
</dbReference>
<keyword evidence="4" id="KW-1133">Transmembrane helix</keyword>
<dbReference type="GO" id="GO:0008270">
    <property type="term" value="F:zinc ion binding"/>
    <property type="evidence" value="ECO:0007669"/>
    <property type="project" value="UniProtKB-KW"/>
</dbReference>
<dbReference type="AlphaFoldDB" id="A0A819HY56"/>
<keyword evidence="4" id="KW-0812">Transmembrane</keyword>
<evidence type="ECO:0008006" key="7">
    <source>
        <dbReference type="Google" id="ProtNLM"/>
    </source>
</evidence>
<evidence type="ECO:0000256" key="3">
    <source>
        <dbReference type="SAM" id="MobiDB-lite"/>
    </source>
</evidence>
<dbReference type="GO" id="GO:0043161">
    <property type="term" value="P:proteasome-mediated ubiquitin-dependent protein catabolic process"/>
    <property type="evidence" value="ECO:0007669"/>
    <property type="project" value="TreeGrafter"/>
</dbReference>
<evidence type="ECO:0000313" key="6">
    <source>
        <dbReference type="Proteomes" id="UP000663844"/>
    </source>
</evidence>
<feature type="region of interest" description="Disordered" evidence="3">
    <location>
        <begin position="1"/>
        <end position="31"/>
    </location>
</feature>
<keyword evidence="4" id="KW-0472">Membrane</keyword>
<evidence type="ECO:0000256" key="4">
    <source>
        <dbReference type="SAM" id="Phobius"/>
    </source>
</evidence>
<feature type="transmembrane region" description="Helical" evidence="4">
    <location>
        <begin position="148"/>
        <end position="175"/>
    </location>
</feature>
<evidence type="ECO:0000313" key="5">
    <source>
        <dbReference type="EMBL" id="CAF3905496.1"/>
    </source>
</evidence>
<dbReference type="InterPro" id="IPR001258">
    <property type="entry name" value="NHL_repeat"/>
</dbReference>
<proteinExistence type="predicted"/>
<comment type="caution">
    <text evidence="5">The sequence shown here is derived from an EMBL/GenBank/DDBJ whole genome shotgun (WGS) entry which is preliminary data.</text>
</comment>
<dbReference type="EMBL" id="CAJOAZ010002206">
    <property type="protein sequence ID" value="CAF3905496.1"/>
    <property type="molecule type" value="Genomic_DNA"/>
</dbReference>
<sequence length="501" mass="55783">MMEQIHIRSRDKQNSIHHLRASKPQVTKLSRHHHIRRSYNNQHENQFKNKSKTIRTKRHVSLSSNNLWHNNNSETKITHNTASDITRDDEMDLSMRYLGTKPFKLSSLDETVSSHNHQKVQIRDAWPNWTSMHDDHHRYKKRRNKKKCSYPCIIKSIIIGLILLIISAILLVVLLTRSKSQTITINRTAVLRWNTTGETIAGVAGQFGNASNQLNVPFGLTMDWSNALYIADWSNHRVQKYLRNSSFGQTVAGQATGSYNTTSSFLYYPGDVAVDWNSNVYVADTFNNRIQLWTNGSSTGMTVAGTGSIGNGSNELARPYALTRDPNTGTLYISDTFNNRVMCYISGALSGSIVAGGLGSGTNNTQLSSPFGIYFDSLSNSLIIANGNANNIVRWTLGASSWTLLAGNANGMSGNTSTELNLPMDVTLDPMGNMYVVERLNHRIQFFPMGETIGTTVAGLTGISGSNSILLNQPMSVTLDSQLNLYVADTFNSRIQKFVRY</sequence>
<gene>
    <name evidence="5" type="ORF">OXD698_LOCUS24183</name>
</gene>
<protein>
    <recommendedName>
        <fullName evidence="7">NHL repeat containing protein</fullName>
    </recommendedName>
</protein>
<dbReference type="GO" id="GO:0061630">
    <property type="term" value="F:ubiquitin protein ligase activity"/>
    <property type="evidence" value="ECO:0007669"/>
    <property type="project" value="TreeGrafter"/>
</dbReference>
<evidence type="ECO:0000256" key="2">
    <source>
        <dbReference type="PROSITE-ProRule" id="PRU00504"/>
    </source>
</evidence>
<dbReference type="PROSITE" id="PS51125">
    <property type="entry name" value="NHL"/>
    <property type="match status" value="2"/>
</dbReference>
<dbReference type="Proteomes" id="UP000663844">
    <property type="component" value="Unassembled WGS sequence"/>
</dbReference>
<accession>A0A819HY56</accession>
<name>A0A819HY56_9BILA</name>
<feature type="repeat" description="NHL" evidence="2">
    <location>
        <begin position="266"/>
        <end position="296"/>
    </location>
</feature>
<dbReference type="GO" id="GO:0000209">
    <property type="term" value="P:protein polyubiquitination"/>
    <property type="evidence" value="ECO:0007669"/>
    <property type="project" value="TreeGrafter"/>
</dbReference>
<dbReference type="SUPFAM" id="SSF101898">
    <property type="entry name" value="NHL repeat"/>
    <property type="match status" value="1"/>
</dbReference>
<dbReference type="InterPro" id="IPR011042">
    <property type="entry name" value="6-blade_b-propeller_TolB-like"/>
</dbReference>
<feature type="repeat" description="NHL" evidence="2">
    <location>
        <begin position="201"/>
        <end position="244"/>
    </location>
</feature>
<dbReference type="PANTHER" id="PTHR24104:SF25">
    <property type="entry name" value="PROTEIN LIN-41"/>
    <property type="match status" value="1"/>
</dbReference>
<dbReference type="InterPro" id="IPR050952">
    <property type="entry name" value="TRIM-NHL_E3_ligases"/>
</dbReference>
<organism evidence="5 6">
    <name type="scientific">Adineta steineri</name>
    <dbReference type="NCBI Taxonomy" id="433720"/>
    <lineage>
        <taxon>Eukaryota</taxon>
        <taxon>Metazoa</taxon>
        <taxon>Spiralia</taxon>
        <taxon>Gnathifera</taxon>
        <taxon>Rotifera</taxon>
        <taxon>Eurotatoria</taxon>
        <taxon>Bdelloidea</taxon>
        <taxon>Adinetida</taxon>
        <taxon>Adinetidae</taxon>
        <taxon>Adineta</taxon>
    </lineage>
</organism>
<dbReference type="CDD" id="cd05819">
    <property type="entry name" value="NHL"/>
    <property type="match status" value="1"/>
</dbReference>
<dbReference type="PANTHER" id="PTHR24104">
    <property type="entry name" value="E3 UBIQUITIN-PROTEIN LIGASE NHLRC1-RELATED"/>
    <property type="match status" value="1"/>
</dbReference>
<feature type="compositionally biased region" description="Basic and acidic residues" evidence="3">
    <location>
        <begin position="1"/>
        <end position="14"/>
    </location>
</feature>
<reference evidence="5" key="1">
    <citation type="submission" date="2021-02" db="EMBL/GenBank/DDBJ databases">
        <authorList>
            <person name="Nowell W R."/>
        </authorList>
    </citation>
    <scope>NUCLEOTIDE SEQUENCE</scope>
</reference>